<dbReference type="SUPFAM" id="SSF63862">
    <property type="entry name" value="Thiamin pyrophosphokinase, substrate-binding domain"/>
    <property type="match status" value="1"/>
</dbReference>
<dbReference type="InterPro" id="IPR036759">
    <property type="entry name" value="TPK_catalytic_sf"/>
</dbReference>
<dbReference type="Gene3D" id="3.40.50.10240">
    <property type="entry name" value="Thiamin pyrophosphokinase, catalytic domain"/>
    <property type="match status" value="1"/>
</dbReference>
<name>A0A9D1WTD8_9FIRM</name>
<keyword evidence="1 7" id="KW-0808">Transferase</keyword>
<sequence>MVMKILILTGGDLDPVFACSYIKTWEPDKVIAADRGLLQAEKLGLRPDAILGDFDSCSREVIERFETKDKTLAPCEKDDTDTGLAVQKALAMGADEILILGATGTRLDHVLGNIGQLVYAFQNGAKAQIVDGHNRISVLEHHHRIAKEQQFGQYISLIPLYEAQGVTLSGFKYPLNEDTLVFHESWGISNELMETYGEIRFRSGTLLMIESRD</sequence>
<dbReference type="InterPro" id="IPR053149">
    <property type="entry name" value="TPK"/>
</dbReference>
<protein>
    <recommendedName>
        <fullName evidence="5">Thiamine diphosphokinase</fullName>
        <ecNumber evidence="5">2.7.6.2</ecNumber>
    </recommendedName>
</protein>
<reference evidence="7" key="2">
    <citation type="submission" date="2021-04" db="EMBL/GenBank/DDBJ databases">
        <authorList>
            <person name="Gilroy R."/>
        </authorList>
    </citation>
    <scope>NUCLEOTIDE SEQUENCE</scope>
    <source>
        <strain evidence="7">CHK191-13928</strain>
    </source>
</reference>
<dbReference type="GO" id="GO:0030975">
    <property type="term" value="F:thiamine binding"/>
    <property type="evidence" value="ECO:0007669"/>
    <property type="project" value="InterPro"/>
</dbReference>
<dbReference type="GO" id="GO:0009229">
    <property type="term" value="P:thiamine diphosphate biosynthetic process"/>
    <property type="evidence" value="ECO:0007669"/>
    <property type="project" value="InterPro"/>
</dbReference>
<accession>A0A9D1WTD8</accession>
<dbReference type="Proteomes" id="UP000886721">
    <property type="component" value="Unassembled WGS sequence"/>
</dbReference>
<dbReference type="SUPFAM" id="SSF63999">
    <property type="entry name" value="Thiamin pyrophosphokinase, catalytic domain"/>
    <property type="match status" value="1"/>
</dbReference>
<dbReference type="InterPro" id="IPR036371">
    <property type="entry name" value="TPK_B1-bd_sf"/>
</dbReference>
<dbReference type="AlphaFoldDB" id="A0A9D1WTD8"/>
<evidence type="ECO:0000313" key="7">
    <source>
        <dbReference type="EMBL" id="HIX66547.1"/>
    </source>
</evidence>
<dbReference type="GO" id="GO:0004788">
    <property type="term" value="F:thiamine diphosphokinase activity"/>
    <property type="evidence" value="ECO:0007669"/>
    <property type="project" value="UniProtKB-UniRule"/>
</dbReference>
<evidence type="ECO:0000313" key="8">
    <source>
        <dbReference type="Proteomes" id="UP000886721"/>
    </source>
</evidence>
<reference evidence="7" key="1">
    <citation type="journal article" date="2021" name="PeerJ">
        <title>Extensive microbial diversity within the chicken gut microbiome revealed by metagenomics and culture.</title>
        <authorList>
            <person name="Gilroy R."/>
            <person name="Ravi A."/>
            <person name="Getino M."/>
            <person name="Pursley I."/>
            <person name="Horton D.L."/>
            <person name="Alikhan N.F."/>
            <person name="Baker D."/>
            <person name="Gharbi K."/>
            <person name="Hall N."/>
            <person name="Watson M."/>
            <person name="Adriaenssens E.M."/>
            <person name="Foster-Nyarko E."/>
            <person name="Jarju S."/>
            <person name="Secka A."/>
            <person name="Antonio M."/>
            <person name="Oren A."/>
            <person name="Chaudhuri R.R."/>
            <person name="La Ragione R."/>
            <person name="Hildebrand F."/>
            <person name="Pallen M.J."/>
        </authorList>
    </citation>
    <scope>NUCLEOTIDE SEQUENCE</scope>
    <source>
        <strain evidence="7">CHK191-13928</strain>
    </source>
</reference>
<dbReference type="GO" id="GO:0016301">
    <property type="term" value="F:kinase activity"/>
    <property type="evidence" value="ECO:0007669"/>
    <property type="project" value="UniProtKB-KW"/>
</dbReference>
<dbReference type="InterPro" id="IPR007373">
    <property type="entry name" value="Thiamin_PyroPKinase_B1-bd"/>
</dbReference>
<evidence type="ECO:0000256" key="4">
    <source>
        <dbReference type="ARBA" id="ARBA00022840"/>
    </source>
</evidence>
<evidence type="ECO:0000256" key="5">
    <source>
        <dbReference type="NCBIfam" id="TIGR01378"/>
    </source>
</evidence>
<evidence type="ECO:0000256" key="1">
    <source>
        <dbReference type="ARBA" id="ARBA00022679"/>
    </source>
</evidence>
<comment type="caution">
    <text evidence="7">The sequence shown here is derived from an EMBL/GenBank/DDBJ whole genome shotgun (WGS) entry which is preliminary data.</text>
</comment>
<feature type="domain" description="Thiamin pyrophosphokinase thiamin-binding" evidence="6">
    <location>
        <begin position="141"/>
        <end position="207"/>
    </location>
</feature>
<keyword evidence="4" id="KW-0067">ATP-binding</keyword>
<dbReference type="NCBIfam" id="TIGR01378">
    <property type="entry name" value="thi_PPkinase"/>
    <property type="match status" value="1"/>
</dbReference>
<evidence type="ECO:0000256" key="2">
    <source>
        <dbReference type="ARBA" id="ARBA00022741"/>
    </source>
</evidence>
<organism evidence="7 8">
    <name type="scientific">Candidatus Anaerostipes excrementavium</name>
    <dbReference type="NCBI Taxonomy" id="2838463"/>
    <lineage>
        <taxon>Bacteria</taxon>
        <taxon>Bacillati</taxon>
        <taxon>Bacillota</taxon>
        <taxon>Clostridia</taxon>
        <taxon>Lachnospirales</taxon>
        <taxon>Lachnospiraceae</taxon>
        <taxon>Anaerostipes</taxon>
    </lineage>
</organism>
<dbReference type="EC" id="2.7.6.2" evidence="5"/>
<gene>
    <name evidence="7" type="ORF">H9735_00300</name>
</gene>
<dbReference type="SMART" id="SM00983">
    <property type="entry name" value="TPK_B1_binding"/>
    <property type="match status" value="1"/>
</dbReference>
<keyword evidence="3" id="KW-0418">Kinase</keyword>
<dbReference type="GO" id="GO:0005524">
    <property type="term" value="F:ATP binding"/>
    <property type="evidence" value="ECO:0007669"/>
    <property type="project" value="UniProtKB-KW"/>
</dbReference>
<dbReference type="GO" id="GO:0006772">
    <property type="term" value="P:thiamine metabolic process"/>
    <property type="evidence" value="ECO:0007669"/>
    <property type="project" value="UniProtKB-UniRule"/>
</dbReference>
<keyword evidence="2" id="KW-0547">Nucleotide-binding</keyword>
<dbReference type="PANTHER" id="PTHR41299:SF1">
    <property type="entry name" value="THIAMINE PYROPHOSPHOKINASE"/>
    <property type="match status" value="1"/>
</dbReference>
<dbReference type="CDD" id="cd07995">
    <property type="entry name" value="TPK"/>
    <property type="match status" value="1"/>
</dbReference>
<dbReference type="PANTHER" id="PTHR41299">
    <property type="entry name" value="THIAMINE PYROPHOSPHOKINASE"/>
    <property type="match status" value="1"/>
</dbReference>
<proteinExistence type="predicted"/>
<dbReference type="Pfam" id="PF04265">
    <property type="entry name" value="TPK_B1_binding"/>
    <property type="match status" value="1"/>
</dbReference>
<dbReference type="EMBL" id="DXEM01000001">
    <property type="protein sequence ID" value="HIX66547.1"/>
    <property type="molecule type" value="Genomic_DNA"/>
</dbReference>
<evidence type="ECO:0000259" key="6">
    <source>
        <dbReference type="SMART" id="SM00983"/>
    </source>
</evidence>
<dbReference type="Pfam" id="PF04263">
    <property type="entry name" value="TPK_catalytic"/>
    <property type="match status" value="1"/>
</dbReference>
<dbReference type="InterPro" id="IPR007371">
    <property type="entry name" value="TPK_catalytic"/>
</dbReference>
<dbReference type="InterPro" id="IPR006282">
    <property type="entry name" value="Thi_PPkinase"/>
</dbReference>
<evidence type="ECO:0000256" key="3">
    <source>
        <dbReference type="ARBA" id="ARBA00022777"/>
    </source>
</evidence>